<sequence>MKYYLVGILDSKSYSQIEEIQKKISVKYDLYEKLPILHMTLEVINNPKIDELISALNEILSKKSPFIIEANGAICFEPPFKSVNLLINKDPKVMEFIKHINNQLKLKGFSVRDDINAWDLHISLANNNFSTKKWSQAEYVSACTLVKSLDFNGSLIIESIELWQPINNKNEMVMKRFNLK</sequence>
<dbReference type="AlphaFoldDB" id="A0A9J6P8C8"/>
<dbReference type="InterPro" id="IPR009097">
    <property type="entry name" value="Cyclic_Pdiesterase"/>
</dbReference>
<evidence type="ECO:0000313" key="2">
    <source>
        <dbReference type="Proteomes" id="UP001056429"/>
    </source>
</evidence>
<accession>A0A9J6P8C8</accession>
<keyword evidence="1" id="KW-0436">Ligase</keyword>
<dbReference type="Gene3D" id="3.90.1140.10">
    <property type="entry name" value="Cyclic phosphodiesterase"/>
    <property type="match status" value="1"/>
</dbReference>
<dbReference type="GO" id="GO:0016874">
    <property type="term" value="F:ligase activity"/>
    <property type="evidence" value="ECO:0007669"/>
    <property type="project" value="UniProtKB-KW"/>
</dbReference>
<dbReference type="SUPFAM" id="SSF55144">
    <property type="entry name" value="LigT-like"/>
    <property type="match status" value="1"/>
</dbReference>
<reference evidence="1" key="1">
    <citation type="journal article" date="2021" name="mSystems">
        <title>Bacteria and Archaea Synergistically Convert Glycine Betaine to Biogenic Methane in the Formosa Cold Seep of the South China Sea.</title>
        <authorList>
            <person name="Li L."/>
            <person name="Zhang W."/>
            <person name="Zhang S."/>
            <person name="Song L."/>
            <person name="Sun Q."/>
            <person name="Zhang H."/>
            <person name="Xiang H."/>
            <person name="Dong X."/>
        </authorList>
    </citation>
    <scope>NUCLEOTIDE SEQUENCE</scope>
    <source>
        <strain evidence="1">ZWT</strain>
    </source>
</reference>
<comment type="caution">
    <text evidence="1">The sequence shown here is derived from an EMBL/GenBank/DDBJ whole genome shotgun (WGS) entry which is preliminary data.</text>
</comment>
<dbReference type="EMBL" id="JAGSOJ010000005">
    <property type="protein sequence ID" value="MCM1992278.1"/>
    <property type="molecule type" value="Genomic_DNA"/>
</dbReference>
<protein>
    <submittedName>
        <fullName evidence="1">2'-5' RNA ligase family protein</fullName>
    </submittedName>
</protein>
<dbReference type="RefSeq" id="WP_250861437.1">
    <property type="nucleotide sequence ID" value="NZ_JAGSOJ010000005.1"/>
</dbReference>
<evidence type="ECO:0000313" key="1">
    <source>
        <dbReference type="EMBL" id="MCM1992278.1"/>
    </source>
</evidence>
<dbReference type="Pfam" id="PF13563">
    <property type="entry name" value="2_5_RNA_ligase2"/>
    <property type="match status" value="1"/>
</dbReference>
<proteinExistence type="predicted"/>
<reference evidence="1" key="2">
    <citation type="submission" date="2021-04" db="EMBL/GenBank/DDBJ databases">
        <authorList>
            <person name="Dong X."/>
        </authorList>
    </citation>
    <scope>NUCLEOTIDE SEQUENCE</scope>
    <source>
        <strain evidence="1">ZWT</strain>
    </source>
</reference>
<organism evidence="1 2">
    <name type="scientific">Oceanirhabdus seepicola</name>
    <dbReference type="NCBI Taxonomy" id="2828781"/>
    <lineage>
        <taxon>Bacteria</taxon>
        <taxon>Bacillati</taxon>
        <taxon>Bacillota</taxon>
        <taxon>Clostridia</taxon>
        <taxon>Eubacteriales</taxon>
        <taxon>Clostridiaceae</taxon>
        <taxon>Oceanirhabdus</taxon>
    </lineage>
</organism>
<gene>
    <name evidence="1" type="ORF">KDK92_21350</name>
</gene>
<name>A0A9J6P8C8_9CLOT</name>
<keyword evidence="2" id="KW-1185">Reference proteome</keyword>
<dbReference type="Proteomes" id="UP001056429">
    <property type="component" value="Unassembled WGS sequence"/>
</dbReference>